<evidence type="ECO:0000259" key="6">
    <source>
        <dbReference type="Pfam" id="PF00425"/>
    </source>
</evidence>
<dbReference type="SUPFAM" id="SSF56322">
    <property type="entry name" value="ADC synthase"/>
    <property type="match status" value="1"/>
</dbReference>
<dbReference type="Proteomes" id="UP000045051">
    <property type="component" value="Unassembled WGS sequence"/>
</dbReference>
<evidence type="ECO:0000313" key="7">
    <source>
        <dbReference type="EMBL" id="CEN43046.1"/>
    </source>
</evidence>
<dbReference type="EMBL" id="CDOI01000001">
    <property type="protein sequence ID" value="CEN43046.1"/>
    <property type="molecule type" value="Genomic_DNA"/>
</dbReference>
<dbReference type="NCBIfam" id="TIGR00543">
    <property type="entry name" value="isochor_syn"/>
    <property type="match status" value="1"/>
</dbReference>
<sequence>MISYSEILKKAILLQESEVPFVIFRRPNEKQINLYNQIDNQVYIFEDSFANEGFVLAPFQNITHKKILLKSEEKYVANVEDFHFQFSDRKLPFDEGQKQNHIKLIKKAVQTMQNSELHKVVLSRKIAAPYHKNPVEIFQKMIENYPTAFCYLFSHPKVGVWLAATPETLLKFSENQLYTMALAGTQPFKEGIITWQQKEREEQQIVTDDILDKIKFYTENKKVSEPKTVRAGGVVHLCTHITADLQADKNPFDVVTQLHPTPAVCGFPFEAAQRFILENESYDRIFYTGYCGVVEQQKFDFYVNLRCMQLEENQAYIYVGGGVLKESIPDSEWDETQNKAQTMFRIL</sequence>
<comment type="similarity">
    <text evidence="2">Belongs to the isochorismate synthase family.</text>
</comment>
<keyword evidence="8" id="KW-1185">Reference proteome</keyword>
<proteinExistence type="inferred from homology"/>
<organism evidence="7 8">
    <name type="scientific">Capnocytophaga canis</name>
    <dbReference type="NCBI Taxonomy" id="1848903"/>
    <lineage>
        <taxon>Bacteria</taxon>
        <taxon>Pseudomonadati</taxon>
        <taxon>Bacteroidota</taxon>
        <taxon>Flavobacteriia</taxon>
        <taxon>Flavobacteriales</taxon>
        <taxon>Flavobacteriaceae</taxon>
        <taxon>Capnocytophaga</taxon>
    </lineage>
</organism>
<comment type="catalytic activity">
    <reaction evidence="1">
        <text>chorismate = isochorismate</text>
        <dbReference type="Rhea" id="RHEA:18985"/>
        <dbReference type="ChEBI" id="CHEBI:29748"/>
        <dbReference type="ChEBI" id="CHEBI:29780"/>
        <dbReference type="EC" id="5.4.4.2"/>
    </reaction>
</comment>
<feature type="domain" description="Chorismate-utilising enzyme C-terminal" evidence="6">
    <location>
        <begin position="98"/>
        <end position="339"/>
    </location>
</feature>
<dbReference type="RefSeq" id="WP_042342849.1">
    <property type="nucleotide sequence ID" value="NZ_CDOI01000001.1"/>
</dbReference>
<dbReference type="InterPro" id="IPR004561">
    <property type="entry name" value="IsoChor_synthase"/>
</dbReference>
<dbReference type="PANTHER" id="PTHR42839">
    <property type="entry name" value="ISOCHORISMATE SYNTHASE ENTC"/>
    <property type="match status" value="1"/>
</dbReference>
<name>A0A0B7HTJ8_9FLAO</name>
<evidence type="ECO:0000256" key="3">
    <source>
        <dbReference type="ARBA" id="ARBA00012824"/>
    </source>
</evidence>
<evidence type="ECO:0000256" key="5">
    <source>
        <dbReference type="ARBA" id="ARBA00041564"/>
    </source>
</evidence>
<protein>
    <recommendedName>
        <fullName evidence="3">isochorismate synthase</fullName>
        <ecNumber evidence="3">5.4.4.2</ecNumber>
    </recommendedName>
    <alternativeName>
        <fullName evidence="5">Isochorismate mutase</fullName>
    </alternativeName>
</protein>
<dbReference type="Gene3D" id="3.60.120.10">
    <property type="entry name" value="Anthranilate synthase"/>
    <property type="match status" value="1"/>
</dbReference>
<gene>
    <name evidence="7" type="ORF">CCAND38_10010</name>
</gene>
<dbReference type="EC" id="5.4.4.2" evidence="3"/>
<evidence type="ECO:0000313" key="8">
    <source>
        <dbReference type="Proteomes" id="UP000045051"/>
    </source>
</evidence>
<reference evidence="7 8" key="1">
    <citation type="submission" date="2015-01" db="EMBL/GenBank/DDBJ databases">
        <authorList>
            <person name="Xiang T."/>
            <person name="Song Y."/>
            <person name="Huang L."/>
            <person name="Wang B."/>
            <person name="Wu P."/>
        </authorList>
    </citation>
    <scope>NUCLEOTIDE SEQUENCE [LARGE SCALE GENOMIC DNA]</scope>
    <source>
        <strain evidence="7 8">CcD38</strain>
    </source>
</reference>
<evidence type="ECO:0000256" key="2">
    <source>
        <dbReference type="ARBA" id="ARBA00005297"/>
    </source>
</evidence>
<dbReference type="AlphaFoldDB" id="A0A0B7HTJ8"/>
<keyword evidence="4 7" id="KW-0413">Isomerase</keyword>
<evidence type="ECO:0000256" key="4">
    <source>
        <dbReference type="ARBA" id="ARBA00023235"/>
    </source>
</evidence>
<accession>A0A0B7HTJ8</accession>
<dbReference type="PANTHER" id="PTHR42839:SF2">
    <property type="entry name" value="ISOCHORISMATE SYNTHASE ENTC"/>
    <property type="match status" value="1"/>
</dbReference>
<dbReference type="InterPro" id="IPR005801">
    <property type="entry name" value="ADC_synthase"/>
</dbReference>
<dbReference type="Pfam" id="PF00425">
    <property type="entry name" value="Chorismate_bind"/>
    <property type="match status" value="1"/>
</dbReference>
<dbReference type="InterPro" id="IPR015890">
    <property type="entry name" value="Chorismate_C"/>
</dbReference>
<dbReference type="GO" id="GO:0008909">
    <property type="term" value="F:isochorismate synthase activity"/>
    <property type="evidence" value="ECO:0007669"/>
    <property type="project" value="UniProtKB-EC"/>
</dbReference>
<evidence type="ECO:0000256" key="1">
    <source>
        <dbReference type="ARBA" id="ARBA00000799"/>
    </source>
</evidence>